<feature type="repeat" description="ANK" evidence="3">
    <location>
        <begin position="370"/>
        <end position="402"/>
    </location>
</feature>
<name>A0A8S3SZ82_MYTED</name>
<keyword evidence="4" id="KW-0812">Transmembrane</keyword>
<evidence type="ECO:0000256" key="1">
    <source>
        <dbReference type="ARBA" id="ARBA00022737"/>
    </source>
</evidence>
<gene>
    <name evidence="5" type="ORF">MEDL_40090</name>
</gene>
<keyword evidence="4" id="KW-0472">Membrane</keyword>
<evidence type="ECO:0000313" key="5">
    <source>
        <dbReference type="EMBL" id="CAG2226972.1"/>
    </source>
</evidence>
<feature type="transmembrane region" description="Helical" evidence="4">
    <location>
        <begin position="59"/>
        <end position="75"/>
    </location>
</feature>
<dbReference type="PROSITE" id="PS50297">
    <property type="entry name" value="ANK_REP_REGION"/>
    <property type="match status" value="1"/>
</dbReference>
<dbReference type="Proteomes" id="UP000683360">
    <property type="component" value="Unassembled WGS sequence"/>
</dbReference>
<dbReference type="AlphaFoldDB" id="A0A8S3SZ82"/>
<keyword evidence="1" id="KW-0677">Repeat</keyword>
<evidence type="ECO:0000313" key="6">
    <source>
        <dbReference type="Proteomes" id="UP000683360"/>
    </source>
</evidence>
<protein>
    <submittedName>
        <fullName evidence="5">Uncharacterized protein</fullName>
    </submittedName>
</protein>
<evidence type="ECO:0000256" key="2">
    <source>
        <dbReference type="ARBA" id="ARBA00023043"/>
    </source>
</evidence>
<dbReference type="PROSITE" id="PS50088">
    <property type="entry name" value="ANK_REPEAT"/>
    <property type="match status" value="1"/>
</dbReference>
<keyword evidence="6" id="KW-1185">Reference proteome</keyword>
<dbReference type="InterPro" id="IPR002110">
    <property type="entry name" value="Ankyrin_rpt"/>
</dbReference>
<dbReference type="PANTHER" id="PTHR24198:SF165">
    <property type="entry name" value="ANKYRIN REPEAT-CONTAINING PROTEIN-RELATED"/>
    <property type="match status" value="1"/>
</dbReference>
<evidence type="ECO:0000256" key="4">
    <source>
        <dbReference type="SAM" id="Phobius"/>
    </source>
</evidence>
<dbReference type="Gene3D" id="1.25.40.20">
    <property type="entry name" value="Ankyrin repeat-containing domain"/>
    <property type="match status" value="2"/>
</dbReference>
<reference evidence="5" key="1">
    <citation type="submission" date="2021-03" db="EMBL/GenBank/DDBJ databases">
        <authorList>
            <person name="Bekaert M."/>
        </authorList>
    </citation>
    <scope>NUCLEOTIDE SEQUENCE</scope>
</reference>
<dbReference type="OrthoDB" id="5946465at2759"/>
<sequence>MFRPSEAMNTLKLVGSIGEIEVQQKPLKVNSGGMGQSVKVVQSPKESMSYKTDQVIHKYLPYLAVVARLFIYVLLDLPSVTIVRIISIFGIVLMAFADNTGGKSLFASTSLNLSAENRKRKCLGKILLLLMYVPLLIENVDSSKQKDASDLKEKIEKLEIEQKECIPKNIRGDFELRFMETNIYGMMINETNFRNGIHVNKYRSASTLQNIQNKSLNHSHQVTLVNTKDTVVPKESHSSGNTPLLMCCCHGYTDMVQWILHNVVDVDQRREMVLLDLALQCRNGIIEITELLLENNADCNICAYSKQTVTETVFRNPSDTLQEYKQSLFDTLVTETSNHVTDYVSSKSVEYAFDVETGSSPLHIACFMEDGTTPLFYACEVGHEDIVRLLLDKGADTQICRLDGKSPLNIATDNGHTSIVKIITEHMEKENPLL</sequence>
<keyword evidence="2 3" id="KW-0040">ANK repeat</keyword>
<accession>A0A8S3SZ82</accession>
<keyword evidence="4" id="KW-1133">Transmembrane helix</keyword>
<dbReference type="SMART" id="SM00248">
    <property type="entry name" value="ANK"/>
    <property type="match status" value="4"/>
</dbReference>
<dbReference type="PANTHER" id="PTHR24198">
    <property type="entry name" value="ANKYRIN REPEAT AND PROTEIN KINASE DOMAIN-CONTAINING PROTEIN"/>
    <property type="match status" value="1"/>
</dbReference>
<dbReference type="EMBL" id="CAJPWZ010001948">
    <property type="protein sequence ID" value="CAG2226972.1"/>
    <property type="molecule type" value="Genomic_DNA"/>
</dbReference>
<dbReference type="InterPro" id="IPR036770">
    <property type="entry name" value="Ankyrin_rpt-contain_sf"/>
</dbReference>
<comment type="caution">
    <text evidence="5">The sequence shown here is derived from an EMBL/GenBank/DDBJ whole genome shotgun (WGS) entry which is preliminary data.</text>
</comment>
<evidence type="ECO:0000256" key="3">
    <source>
        <dbReference type="PROSITE-ProRule" id="PRU00023"/>
    </source>
</evidence>
<organism evidence="5 6">
    <name type="scientific">Mytilus edulis</name>
    <name type="common">Blue mussel</name>
    <dbReference type="NCBI Taxonomy" id="6550"/>
    <lineage>
        <taxon>Eukaryota</taxon>
        <taxon>Metazoa</taxon>
        <taxon>Spiralia</taxon>
        <taxon>Lophotrochozoa</taxon>
        <taxon>Mollusca</taxon>
        <taxon>Bivalvia</taxon>
        <taxon>Autobranchia</taxon>
        <taxon>Pteriomorphia</taxon>
        <taxon>Mytilida</taxon>
        <taxon>Mytiloidea</taxon>
        <taxon>Mytilidae</taxon>
        <taxon>Mytilinae</taxon>
        <taxon>Mytilus</taxon>
    </lineage>
</organism>
<dbReference type="SUPFAM" id="SSF48403">
    <property type="entry name" value="Ankyrin repeat"/>
    <property type="match status" value="1"/>
</dbReference>
<dbReference type="Pfam" id="PF12796">
    <property type="entry name" value="Ank_2"/>
    <property type="match status" value="2"/>
</dbReference>
<proteinExistence type="predicted"/>